<evidence type="ECO:0000313" key="3">
    <source>
        <dbReference type="EMBL" id="JAQ08446.1"/>
    </source>
</evidence>
<dbReference type="EMBL" id="GDHC01010183">
    <property type="protein sequence ID" value="JAQ08446.1"/>
    <property type="molecule type" value="Transcribed_RNA"/>
</dbReference>
<reference evidence="2" key="1">
    <citation type="journal article" date="2016" name="Gigascience">
        <title>De novo construction of an expanded transcriptome assembly for the western tarnished plant bug, Lygus hesperus.</title>
        <authorList>
            <person name="Tassone E.E."/>
            <person name="Geib S.M."/>
            <person name="Hall B."/>
            <person name="Fabrick J.A."/>
            <person name="Brent C.S."/>
            <person name="Hull J.J."/>
        </authorList>
    </citation>
    <scope>NUCLEOTIDE SEQUENCE</scope>
</reference>
<evidence type="ECO:0000256" key="1">
    <source>
        <dbReference type="SAM" id="MobiDB-lite"/>
    </source>
</evidence>
<sequence>MQTLKKMLLKNSDPTLALLEYRTTPGPSGYSPEELLMGRKLRTRVPVLLAQLQPRSIDHESFKKWDECYRYEQADYYNLRHRTRNEPSLNIGSAVYIPDRKEEGTVVEKVAPRSYSIVTKDGEVRRNILMLRLLPRARRENVSPPRADQVSTTRHRTSSGRVTQPPFRLNL</sequence>
<dbReference type="PANTHER" id="PTHR33244:SF3">
    <property type="entry name" value="PEPTIDASE A2 DOMAIN-CONTAINING PROTEIN"/>
    <property type="match status" value="1"/>
</dbReference>
<evidence type="ECO:0000313" key="2">
    <source>
        <dbReference type="EMBL" id="JAQ05840.1"/>
    </source>
</evidence>
<dbReference type="PANTHER" id="PTHR33244">
    <property type="entry name" value="INTEGRASE CATALYTIC DOMAIN-CONTAINING PROTEIN-RELATED"/>
    <property type="match status" value="1"/>
</dbReference>
<feature type="region of interest" description="Disordered" evidence="1">
    <location>
        <begin position="140"/>
        <end position="171"/>
    </location>
</feature>
<dbReference type="AlphaFoldDB" id="A0A146LH77"/>
<accession>A0A146LH77</accession>
<proteinExistence type="predicted"/>
<organism evidence="2">
    <name type="scientific">Lygus hesperus</name>
    <name type="common">Western plant bug</name>
    <dbReference type="NCBI Taxonomy" id="30085"/>
    <lineage>
        <taxon>Eukaryota</taxon>
        <taxon>Metazoa</taxon>
        <taxon>Ecdysozoa</taxon>
        <taxon>Arthropoda</taxon>
        <taxon>Hexapoda</taxon>
        <taxon>Insecta</taxon>
        <taxon>Pterygota</taxon>
        <taxon>Neoptera</taxon>
        <taxon>Paraneoptera</taxon>
        <taxon>Hemiptera</taxon>
        <taxon>Heteroptera</taxon>
        <taxon>Panheteroptera</taxon>
        <taxon>Cimicomorpha</taxon>
        <taxon>Miridae</taxon>
        <taxon>Mirini</taxon>
        <taxon>Lygus</taxon>
    </lineage>
</organism>
<name>A0A146LH77_LYGHE</name>
<protein>
    <submittedName>
        <fullName evidence="2">Uncharacterized protein</fullName>
    </submittedName>
</protein>
<gene>
    <name evidence="2" type="ORF">g.56166</name>
    <name evidence="3" type="ORF">g.56167</name>
</gene>
<dbReference type="EMBL" id="GDHC01012789">
    <property type="protein sequence ID" value="JAQ05840.1"/>
    <property type="molecule type" value="Transcribed_RNA"/>
</dbReference>